<reference evidence="12" key="2">
    <citation type="submission" date="2023-01" db="EMBL/GenBank/DDBJ databases">
        <title>Draft genome sequence of Maritalea porphyrae strain NBRC 107169.</title>
        <authorList>
            <person name="Sun Q."/>
            <person name="Mori K."/>
        </authorList>
    </citation>
    <scope>NUCLEOTIDE SEQUENCE</scope>
    <source>
        <strain evidence="12">NBRC 107169</strain>
    </source>
</reference>
<keyword evidence="7 9" id="KW-0808">Transferase</keyword>
<organism evidence="12 13">
    <name type="scientific">Maritalea porphyrae</name>
    <dbReference type="NCBI Taxonomy" id="880732"/>
    <lineage>
        <taxon>Bacteria</taxon>
        <taxon>Pseudomonadati</taxon>
        <taxon>Pseudomonadota</taxon>
        <taxon>Alphaproteobacteria</taxon>
        <taxon>Hyphomicrobiales</taxon>
        <taxon>Devosiaceae</taxon>
        <taxon>Maritalea</taxon>
    </lineage>
</organism>
<comment type="similarity">
    <text evidence="3 9">Belongs to the NadC/ModD family.</text>
</comment>
<dbReference type="NCBIfam" id="TIGR00078">
    <property type="entry name" value="nadC"/>
    <property type="match status" value="1"/>
</dbReference>
<evidence type="ECO:0000256" key="3">
    <source>
        <dbReference type="ARBA" id="ARBA00009400"/>
    </source>
</evidence>
<dbReference type="Pfam" id="PF01729">
    <property type="entry name" value="QRPTase_C"/>
    <property type="match status" value="1"/>
</dbReference>
<evidence type="ECO:0000256" key="2">
    <source>
        <dbReference type="ARBA" id="ARBA00004893"/>
    </source>
</evidence>
<dbReference type="InterPro" id="IPR002638">
    <property type="entry name" value="Quinolinate_PRibosylTrfase_C"/>
</dbReference>
<protein>
    <recommendedName>
        <fullName evidence="4">nicotinate-nucleotide diphosphorylase (carboxylating)</fullName>
        <ecNumber evidence="4">2.4.2.19</ecNumber>
    </recommendedName>
    <alternativeName>
        <fullName evidence="8">Quinolinate phosphoribosyltransferase [decarboxylating]</fullName>
    </alternativeName>
</protein>
<evidence type="ECO:0000256" key="8">
    <source>
        <dbReference type="ARBA" id="ARBA00033102"/>
    </source>
</evidence>
<feature type="domain" description="Quinolinate phosphoribosyl transferase C-terminal" evidence="10">
    <location>
        <begin position="119"/>
        <end position="284"/>
    </location>
</feature>
<feature type="domain" description="Quinolinate phosphoribosyl transferase N-terminal" evidence="11">
    <location>
        <begin position="32"/>
        <end position="117"/>
    </location>
</feature>
<dbReference type="RefSeq" id="WP_284364733.1">
    <property type="nucleotide sequence ID" value="NZ_BSNI01000002.1"/>
</dbReference>
<comment type="function">
    <text evidence="1">Involved in the catabolism of quinolinic acid (QA).</text>
</comment>
<keyword evidence="13" id="KW-1185">Reference proteome</keyword>
<dbReference type="PANTHER" id="PTHR32179:SF3">
    <property type="entry name" value="NICOTINATE-NUCLEOTIDE PYROPHOSPHORYLASE [CARBOXYLATING]"/>
    <property type="match status" value="1"/>
</dbReference>
<sequence>MNSPAHPAELAAPLIEGAVRNALLEDLGMAGDVTTQATLSKEAVAVAVMNVREKGVIAGIDLAREAFRQVDPTLKFEALVSDGDIVAPGDNIARISGNARHIMSGERVALNFMCHMSGIASYTRAFTNEVEGTGAKICCTRKTTPGLRAFEKYAVKCGGGSNHRFGLDDAILIKDNHIAVAGGVAKAVHAARAFAGHLMSIEVEVDNLDQFAEALDAGATAVLLDNMPPKVLREAVQVNKGRARLEASGGVDIKSVRKIAESGVEYISTSKITMAAMPLDIGLDIQIDS</sequence>
<comment type="caution">
    <text evidence="12">The sequence shown here is derived from an EMBL/GenBank/DDBJ whole genome shotgun (WGS) entry which is preliminary data.</text>
</comment>
<dbReference type="InterPro" id="IPR027277">
    <property type="entry name" value="NadC/ModD"/>
</dbReference>
<name>A0ABQ5UUQ9_9HYPH</name>
<dbReference type="InterPro" id="IPR013785">
    <property type="entry name" value="Aldolase_TIM"/>
</dbReference>
<accession>A0ABQ5UUQ9</accession>
<dbReference type="SUPFAM" id="SSF54675">
    <property type="entry name" value="Nicotinate/Quinolinate PRTase N-terminal domain-like"/>
    <property type="match status" value="1"/>
</dbReference>
<gene>
    <name evidence="12" type="primary">nadC</name>
    <name evidence="12" type="ORF">GCM10007879_23440</name>
</gene>
<dbReference type="Proteomes" id="UP001161405">
    <property type="component" value="Unassembled WGS sequence"/>
</dbReference>
<dbReference type="EMBL" id="BSNI01000002">
    <property type="protein sequence ID" value="GLQ18095.1"/>
    <property type="molecule type" value="Genomic_DNA"/>
</dbReference>
<evidence type="ECO:0000256" key="4">
    <source>
        <dbReference type="ARBA" id="ARBA00011944"/>
    </source>
</evidence>
<evidence type="ECO:0000256" key="6">
    <source>
        <dbReference type="ARBA" id="ARBA00022676"/>
    </source>
</evidence>
<keyword evidence="5" id="KW-0662">Pyridine nucleotide biosynthesis</keyword>
<dbReference type="InterPro" id="IPR037128">
    <property type="entry name" value="Quinolinate_PRibosylTase_N_sf"/>
</dbReference>
<evidence type="ECO:0000259" key="11">
    <source>
        <dbReference type="Pfam" id="PF02749"/>
    </source>
</evidence>
<proteinExistence type="inferred from homology"/>
<dbReference type="InterPro" id="IPR022412">
    <property type="entry name" value="Quinolinate_PRibosylTrfase_N"/>
</dbReference>
<dbReference type="PANTHER" id="PTHR32179">
    <property type="entry name" value="NICOTINATE-NUCLEOTIDE PYROPHOSPHORYLASE [CARBOXYLATING]"/>
    <property type="match status" value="1"/>
</dbReference>
<evidence type="ECO:0000259" key="10">
    <source>
        <dbReference type="Pfam" id="PF01729"/>
    </source>
</evidence>
<reference evidence="12" key="1">
    <citation type="journal article" date="2014" name="Int. J. Syst. Evol. Microbiol.">
        <title>Complete genome of a new Firmicutes species belonging to the dominant human colonic microbiota ('Ruminococcus bicirculans') reveals two chromosomes and a selective capacity to utilize plant glucans.</title>
        <authorList>
            <consortium name="NISC Comparative Sequencing Program"/>
            <person name="Wegmann U."/>
            <person name="Louis P."/>
            <person name="Goesmann A."/>
            <person name="Henrissat B."/>
            <person name="Duncan S.H."/>
            <person name="Flint H.J."/>
        </authorList>
    </citation>
    <scope>NUCLEOTIDE SEQUENCE</scope>
    <source>
        <strain evidence="12">NBRC 107169</strain>
    </source>
</reference>
<dbReference type="PIRSF" id="PIRSF006250">
    <property type="entry name" value="NadC_ModD"/>
    <property type="match status" value="1"/>
</dbReference>
<evidence type="ECO:0000256" key="7">
    <source>
        <dbReference type="ARBA" id="ARBA00022679"/>
    </source>
</evidence>
<keyword evidence="6 9" id="KW-0328">Glycosyltransferase</keyword>
<dbReference type="Pfam" id="PF02749">
    <property type="entry name" value="QRPTase_N"/>
    <property type="match status" value="1"/>
</dbReference>
<dbReference type="Gene3D" id="3.20.20.70">
    <property type="entry name" value="Aldolase class I"/>
    <property type="match status" value="1"/>
</dbReference>
<comment type="pathway">
    <text evidence="2">Cofactor biosynthesis; NAD(+) biosynthesis; nicotinate D-ribonucleotide from quinolinate: step 1/1.</text>
</comment>
<dbReference type="InterPro" id="IPR004393">
    <property type="entry name" value="NadC"/>
</dbReference>
<dbReference type="CDD" id="cd01572">
    <property type="entry name" value="QPRTase"/>
    <property type="match status" value="1"/>
</dbReference>
<evidence type="ECO:0000256" key="1">
    <source>
        <dbReference type="ARBA" id="ARBA00003237"/>
    </source>
</evidence>
<evidence type="ECO:0000313" key="13">
    <source>
        <dbReference type="Proteomes" id="UP001161405"/>
    </source>
</evidence>
<evidence type="ECO:0000256" key="9">
    <source>
        <dbReference type="PIRNR" id="PIRNR006250"/>
    </source>
</evidence>
<dbReference type="SUPFAM" id="SSF51690">
    <property type="entry name" value="Nicotinate/Quinolinate PRTase C-terminal domain-like"/>
    <property type="match status" value="1"/>
</dbReference>
<dbReference type="Gene3D" id="3.90.1170.20">
    <property type="entry name" value="Quinolinate phosphoribosyl transferase, N-terminal domain"/>
    <property type="match status" value="1"/>
</dbReference>
<dbReference type="InterPro" id="IPR036068">
    <property type="entry name" value="Nicotinate_pribotase-like_C"/>
</dbReference>
<evidence type="ECO:0000256" key="5">
    <source>
        <dbReference type="ARBA" id="ARBA00022642"/>
    </source>
</evidence>
<evidence type="ECO:0000313" key="12">
    <source>
        <dbReference type="EMBL" id="GLQ18095.1"/>
    </source>
</evidence>
<dbReference type="EC" id="2.4.2.19" evidence="4"/>